<dbReference type="InterPro" id="IPR059041">
    <property type="entry name" value="Ig_DLEC1_1"/>
</dbReference>
<reference evidence="8" key="2">
    <citation type="journal article" date="2019" name="Gigascience">
        <title>High-quality Schistosoma haematobium genome achieved by single-molecule and long-range sequencing.</title>
        <authorList>
            <person name="Stroehlein A.J."/>
            <person name="Korhonen P.K."/>
            <person name="Chong T.M."/>
            <person name="Lim Y.L."/>
            <person name="Chan K.G."/>
            <person name="Webster B."/>
            <person name="Rollinson D."/>
            <person name="Brindley P.J."/>
            <person name="Gasser R.B."/>
            <person name="Young N.D."/>
        </authorList>
    </citation>
    <scope>NUCLEOTIDE SEQUENCE</scope>
</reference>
<sequence>MTEQNLVCLLQKPSKNRSQVISYQLSKIFKNLYQFSALDDDIISYLQAAKDSDDAKHSLYIKEIDKVLEKHKGVIDEVNTAESRIRDCSLSKHLFHNSENESPRPVLSNLLSFDEVDDSFLGDLGFLTKEDIYFNGKPRSHGFPVVKSYKHYEDAENVDILPSIKSVVKSRGKTDQLKNFNPKSYLKNDDIISGINLIPPTRQLIPFGKRTKENRSLFQAEPESVIFKSYLTGNMYEAIVKIRNISDSSRPIRILPPKTTYFSINEGKFPRPGSSIIAPGMAAVFLVQFCPDNVGDFEDEFIVKYENQLEPLCVKLLGQKSRPQLNILDCYDLGYALKGGARVSTIQLKNCNAEIASNSKFLFITQEAFSECQQYGANNFSEFYSLHVNSSSTSLCLESFSLKPVNFDLESLQSITITVEFKPLCVAEYKWELVLISDNGQFFPVTFKSRGEEPQLQIIDITDQNQLSTSNKSSTTFRKVDTISNDQFYFYQFPKHYPHTISPKTMTIRNCCSEPLRFQWIQEDEFSGTNLSEYTSDSLIKSDDVLNQRKSLSTTSVISSSDNQTDNDVPLLFTINPTTGVFEMNEMKHFQICFNPTQVGTFRTQLAIVLLGTPEVDEQGNCYKLDKKHLTIELEGTAEPLSISIEPPILIIPGKCLLDVPVYRTVQLVNKSSNCSVIYSWQHNFNIERNSINLSDCTQSTTEVLQSSRQQSSKTFNEIEKSNNALIVLEPTIGSIDPGQSINVDIMVSSSKSITIKENIPCFINILPNSPLWLYIEVEFSGPTIIFDRTDCNFGLMRPNETAEMDILLTNTTPSPRKWFVKMETFIDKFGSDLQAHPSYGVIKPFQSVKMNLIFTPQVTRSVRDIITVHTEDSEEISKLLIIAEVQTPLIDFHPLHIDFNQCFWNVPVTETVTITNLNMLDCDLEWIEPIGNDKEWVTINVIPKTYRIIGQQSQIFEISICAHKQKPVEDLQIPLRVNGLNEFLYLPITAKVQGLSINYFPFNQDIDSICKESSHENINIPNNNLNETTILDFGQNIGLFEPVEKWIEFRNNTPIPTRICVDTGRLSTKTNYAGYENFPHKPKLGAVKYLFVTSRQSTEKYLSSQNVLHDMDDHKTQIRILYDWCNLLLKQSKGACVLAHSAISSTNYTTDFQLAELKPITISQYTTTLPTIPSWHLPGYGSLRICFICVANLWGVYEDNIYIYVLPEFDLTSESYLSPVVFCTSFKIVGCPIYSLAAGHFGELSNKAILNTDVKNNSIFPKTALPVRATRQFIRFGSALFNGPVVKRQIRLHNSCEAAIRIDWQVFLDSEIEDHNQLINLLCFISEPFKNVSYNHQLNKEKSLTGEYLILNEPSAEDSAKNQLINLVLRPYDGKLIWESSSSQIIPSNNDNFSKLFIISPEQLIIQPHEEATITILMNPIEAYSDMKCYEVFNLKAHIIGYLTIDSKYYLDIPRTHALITEQLRFDITAKLEQPRLIIDLNNNPLEIVSTSPNPPRPRILHFKSGLGQFLVNSLKKKAEENTVSVPKNYSYQSKNSEQVNQRTQIERRIPRTLLNETNCLLISSIILLRDIHIRCPNSIPVTICIKANETKYLGFHVREEKPYNTNEHDSIITDSQDDNLTTMMPMTKMSFEQLYKPQIILTLNPGKLQKITVGYLLEKDLCLHSITSNNLTDSASSLQVNDSYFILKNEILFQFNHFNHNNIQSNFYNSIINNNNSNNNNINDLFKLYTQITIIRPKFKLLPNDNLNFHTVLIGQIKRIEIKIQNLTQTSTFWSIQQYDINNNQQKINEHNEDNVFMANKISGYLNPFSSNEDGYFDLITVEFKPRKSIQYETIWKFEGILGEEVQMIKLTGTGTFNEYYHTFY</sequence>
<dbReference type="InterPro" id="IPR033304">
    <property type="entry name" value="DLEC1"/>
</dbReference>
<dbReference type="GO" id="GO:0008285">
    <property type="term" value="P:negative regulation of cell population proliferation"/>
    <property type="evidence" value="ECO:0007669"/>
    <property type="project" value="InterPro"/>
</dbReference>
<dbReference type="Pfam" id="PF23277">
    <property type="entry name" value="Ig_Dlec1_1"/>
    <property type="match status" value="1"/>
</dbReference>
<dbReference type="Proteomes" id="UP000471633">
    <property type="component" value="Unassembled WGS sequence"/>
</dbReference>
<gene>
    <name evidence="8" type="primary">DLEC1_1</name>
    <name evidence="8" type="ORF">MS3_00007395</name>
</gene>
<evidence type="ECO:0000313" key="9">
    <source>
        <dbReference type="Proteomes" id="UP000471633"/>
    </source>
</evidence>
<dbReference type="PANTHER" id="PTHR46348">
    <property type="entry name" value="DELETED IN LUNG AND ESOPHAGEAL CANCER PROTEIN 1"/>
    <property type="match status" value="1"/>
</dbReference>
<evidence type="ECO:0000313" key="8">
    <source>
        <dbReference type="EMBL" id="KAH9582742.1"/>
    </source>
</evidence>
<comment type="subcellular location">
    <subcellularLocation>
        <location evidence="1">Cell projection</location>
        <location evidence="1">Cilium</location>
    </subcellularLocation>
    <subcellularLocation>
        <location evidence="2">Cytoplasm</location>
    </subcellularLocation>
</comment>
<keyword evidence="9" id="KW-1185">Reference proteome</keyword>
<dbReference type="Gene3D" id="2.60.40.10">
    <property type="entry name" value="Immunoglobulins"/>
    <property type="match status" value="5"/>
</dbReference>
<accession>A0A922IM51</accession>
<reference evidence="8" key="4">
    <citation type="journal article" date="2022" name="PLoS Pathog.">
        <title>Chromosome-level genome of Schistosoma haematobium underpins genome-wide explorations of molecular variation.</title>
        <authorList>
            <person name="Stroehlein A.J."/>
            <person name="Korhonen P.K."/>
            <person name="Lee V.V."/>
            <person name="Ralph S.A."/>
            <person name="Mentink-Kane M."/>
            <person name="You H."/>
            <person name="McManus D.P."/>
            <person name="Tchuente L.T."/>
            <person name="Stothard J.R."/>
            <person name="Kaur P."/>
            <person name="Dudchenko O."/>
            <person name="Aiden E.L."/>
            <person name="Yang B."/>
            <person name="Yang H."/>
            <person name="Emery A.M."/>
            <person name="Webster B.L."/>
            <person name="Brindley P.J."/>
            <person name="Rollinson D."/>
            <person name="Chang B.C.H."/>
            <person name="Gasser R.B."/>
            <person name="Young N.D."/>
        </authorList>
    </citation>
    <scope>NUCLEOTIDE SEQUENCE</scope>
</reference>
<evidence type="ECO:0000256" key="3">
    <source>
        <dbReference type="ARBA" id="ARBA00022490"/>
    </source>
</evidence>
<keyword evidence="4" id="KW-0969">Cilium</keyword>
<dbReference type="GO" id="GO:0005929">
    <property type="term" value="C:cilium"/>
    <property type="evidence" value="ECO:0007669"/>
    <property type="project" value="UniProtKB-SubCell"/>
</dbReference>
<evidence type="ECO:0000256" key="4">
    <source>
        <dbReference type="ARBA" id="ARBA00023069"/>
    </source>
</evidence>
<dbReference type="RefSeq" id="XP_051066193.1">
    <property type="nucleotide sequence ID" value="XM_051215662.1"/>
</dbReference>
<keyword evidence="5" id="KW-0966">Cell projection</keyword>
<dbReference type="GO" id="GO:0005737">
    <property type="term" value="C:cytoplasm"/>
    <property type="evidence" value="ECO:0007669"/>
    <property type="project" value="UniProtKB-SubCell"/>
</dbReference>
<proteinExistence type="predicted"/>
<evidence type="ECO:0000256" key="1">
    <source>
        <dbReference type="ARBA" id="ARBA00004138"/>
    </source>
</evidence>
<dbReference type="GO" id="GO:0015631">
    <property type="term" value="F:tubulin binding"/>
    <property type="evidence" value="ECO:0007669"/>
    <property type="project" value="TreeGrafter"/>
</dbReference>
<keyword evidence="3" id="KW-0963">Cytoplasm</keyword>
<comment type="caution">
    <text evidence="8">The sequence shown here is derived from an EMBL/GenBank/DDBJ whole genome shotgun (WGS) entry which is preliminary data.</text>
</comment>
<dbReference type="InterPro" id="IPR013783">
    <property type="entry name" value="Ig-like_fold"/>
</dbReference>
<dbReference type="CTD" id="24590521"/>
<dbReference type="InterPro" id="IPR053879">
    <property type="entry name" value="HYDIN_VesB_CFA65-like_Ig"/>
</dbReference>
<feature type="domain" description="HYDIN/VesB/CFA65-like Ig-like" evidence="6">
    <location>
        <begin position="783"/>
        <end position="880"/>
    </location>
</feature>
<dbReference type="Pfam" id="PF22544">
    <property type="entry name" value="HYDIN_VesB_CFA65-like_Ig"/>
    <property type="match status" value="1"/>
</dbReference>
<dbReference type="EMBL" id="AMPZ03000005">
    <property type="protein sequence ID" value="KAH9582742.1"/>
    <property type="molecule type" value="Genomic_DNA"/>
</dbReference>
<evidence type="ECO:0000259" key="7">
    <source>
        <dbReference type="Pfam" id="PF23277"/>
    </source>
</evidence>
<dbReference type="PANTHER" id="PTHR46348:SF1">
    <property type="entry name" value="DELETED IN LUNG AND ESOPHAGEAL CANCER PROTEIN 1"/>
    <property type="match status" value="1"/>
</dbReference>
<organism evidence="8 9">
    <name type="scientific">Schistosoma haematobium</name>
    <name type="common">Blood fluke</name>
    <dbReference type="NCBI Taxonomy" id="6185"/>
    <lineage>
        <taxon>Eukaryota</taxon>
        <taxon>Metazoa</taxon>
        <taxon>Spiralia</taxon>
        <taxon>Lophotrochozoa</taxon>
        <taxon>Platyhelminthes</taxon>
        <taxon>Trematoda</taxon>
        <taxon>Digenea</taxon>
        <taxon>Strigeidida</taxon>
        <taxon>Schistosomatoidea</taxon>
        <taxon>Schistosomatidae</taxon>
        <taxon>Schistosoma</taxon>
    </lineage>
</organism>
<name>A0A922IM51_SCHHA</name>
<evidence type="ECO:0000256" key="2">
    <source>
        <dbReference type="ARBA" id="ARBA00004496"/>
    </source>
</evidence>
<protein>
    <submittedName>
        <fullName evidence="8">Deleted in lung and esophageal cancer protein 1, variant 2</fullName>
    </submittedName>
</protein>
<evidence type="ECO:0000256" key="5">
    <source>
        <dbReference type="ARBA" id="ARBA00023273"/>
    </source>
</evidence>
<evidence type="ECO:0000259" key="6">
    <source>
        <dbReference type="Pfam" id="PF22544"/>
    </source>
</evidence>
<dbReference type="Pfam" id="PF23316">
    <property type="entry name" value="Ig_DLEC1_6th"/>
    <property type="match status" value="1"/>
</dbReference>
<feature type="domain" description="Deleted in lung and esophageal cancer protein 1 Ig-like" evidence="7">
    <location>
        <begin position="218"/>
        <end position="322"/>
    </location>
</feature>
<dbReference type="GeneID" id="24590521"/>
<reference evidence="8" key="1">
    <citation type="journal article" date="2012" name="Nat. Genet.">
        <title>Whole-genome sequence of Schistosoma haematobium.</title>
        <authorList>
            <person name="Young N.D."/>
            <person name="Jex A.R."/>
            <person name="Li B."/>
            <person name="Liu S."/>
            <person name="Yang L."/>
            <person name="Xiong Z."/>
            <person name="Li Y."/>
            <person name="Cantacessi C."/>
            <person name="Hall R.S."/>
            <person name="Xu X."/>
            <person name="Chen F."/>
            <person name="Wu X."/>
            <person name="Zerlotini A."/>
            <person name="Oliveira G."/>
            <person name="Hofmann A."/>
            <person name="Zhang G."/>
            <person name="Fang X."/>
            <person name="Kang Y."/>
            <person name="Campbell B.E."/>
            <person name="Loukas A."/>
            <person name="Ranganathan S."/>
            <person name="Rollinson D."/>
            <person name="Rinaldi G."/>
            <person name="Brindley P.J."/>
            <person name="Yang H."/>
            <person name="Wang J."/>
            <person name="Wang J."/>
            <person name="Gasser R.B."/>
        </authorList>
    </citation>
    <scope>NUCLEOTIDE SEQUENCE</scope>
</reference>
<reference evidence="8" key="3">
    <citation type="submission" date="2021-06" db="EMBL/GenBank/DDBJ databases">
        <title>Chromosome-level genome assembly for S. haematobium.</title>
        <authorList>
            <person name="Stroehlein A.J."/>
        </authorList>
    </citation>
    <scope>NUCLEOTIDE SEQUENCE</scope>
</reference>